<feature type="compositionally biased region" description="Polar residues" evidence="1">
    <location>
        <begin position="171"/>
        <end position="197"/>
    </location>
</feature>
<dbReference type="InterPro" id="IPR004252">
    <property type="entry name" value="Probable_transposase_24"/>
</dbReference>
<evidence type="ECO:0000256" key="1">
    <source>
        <dbReference type="SAM" id="MobiDB-lite"/>
    </source>
</evidence>
<dbReference type="Pfam" id="PF03004">
    <property type="entry name" value="Transposase_24"/>
    <property type="match status" value="1"/>
</dbReference>
<feature type="region of interest" description="Disordered" evidence="1">
    <location>
        <begin position="171"/>
        <end position="225"/>
    </location>
</feature>
<dbReference type="Pfam" id="PF12689">
    <property type="entry name" value="Acid_PPase"/>
    <property type="match status" value="1"/>
</dbReference>
<dbReference type="AlphaFoldDB" id="A0A067KHX4"/>
<dbReference type="GO" id="GO:0016791">
    <property type="term" value="F:phosphatase activity"/>
    <property type="evidence" value="ECO:0007669"/>
    <property type="project" value="InterPro"/>
</dbReference>
<dbReference type="InterPro" id="IPR010036">
    <property type="entry name" value="MDP_1_eu_arc"/>
</dbReference>
<evidence type="ECO:0000313" key="2">
    <source>
        <dbReference type="EMBL" id="KDP31449.1"/>
    </source>
</evidence>
<keyword evidence="3" id="KW-1185">Reference proteome</keyword>
<sequence>MVGWFEIEHFQTIHSRTGVPYNSMLIFDDEDRNIQAVLDRGKKIELLVDKTVNFRQQDACGINWKSITVETKDRYWREFKKKCKWDAKSEAMIKRAWYRQAANRSSDFVSQLKKKGRKSYIKDEVWDKWTEYWKTPEAIKKLEIFSKNRRFERGGEESGLSLHTGGSISALDTNNTSIDPPNAVNQFVIPTSRSRLTNGGGLRITEDRAAQEEDQDDVSLDDDLS</sequence>
<dbReference type="Gene3D" id="3.40.50.1000">
    <property type="entry name" value="HAD superfamily/HAD-like"/>
    <property type="match status" value="1"/>
</dbReference>
<gene>
    <name evidence="2" type="ORF">JCGZ_11825</name>
</gene>
<reference evidence="2 3" key="1">
    <citation type="journal article" date="2014" name="PLoS ONE">
        <title>Global Analysis of Gene Expression Profiles in Physic Nut (Jatropha curcas L.) Seedlings Exposed to Salt Stress.</title>
        <authorList>
            <person name="Zhang L."/>
            <person name="Zhang C."/>
            <person name="Wu P."/>
            <person name="Chen Y."/>
            <person name="Li M."/>
            <person name="Jiang H."/>
            <person name="Wu G."/>
        </authorList>
    </citation>
    <scope>NUCLEOTIDE SEQUENCE [LARGE SCALE GENOMIC DNA]</scope>
    <source>
        <strain evidence="3">cv. GZQX0401</strain>
        <tissue evidence="2">Young leaves</tissue>
    </source>
</reference>
<dbReference type="OrthoDB" id="1302510at2759"/>
<name>A0A067KHX4_JATCU</name>
<accession>A0A067KHX4</accession>
<proteinExistence type="predicted"/>
<dbReference type="InterPro" id="IPR023214">
    <property type="entry name" value="HAD_sf"/>
</dbReference>
<evidence type="ECO:0000313" key="3">
    <source>
        <dbReference type="Proteomes" id="UP000027138"/>
    </source>
</evidence>
<dbReference type="STRING" id="180498.A0A067KHX4"/>
<protein>
    <submittedName>
        <fullName evidence="2">Uncharacterized protein</fullName>
    </submittedName>
</protein>
<organism evidence="2 3">
    <name type="scientific">Jatropha curcas</name>
    <name type="common">Barbados nut</name>
    <dbReference type="NCBI Taxonomy" id="180498"/>
    <lineage>
        <taxon>Eukaryota</taxon>
        <taxon>Viridiplantae</taxon>
        <taxon>Streptophyta</taxon>
        <taxon>Embryophyta</taxon>
        <taxon>Tracheophyta</taxon>
        <taxon>Spermatophyta</taxon>
        <taxon>Magnoliopsida</taxon>
        <taxon>eudicotyledons</taxon>
        <taxon>Gunneridae</taxon>
        <taxon>Pentapetalae</taxon>
        <taxon>rosids</taxon>
        <taxon>fabids</taxon>
        <taxon>Malpighiales</taxon>
        <taxon>Euphorbiaceae</taxon>
        <taxon>Crotonoideae</taxon>
        <taxon>Jatropheae</taxon>
        <taxon>Jatropha</taxon>
    </lineage>
</organism>
<feature type="compositionally biased region" description="Acidic residues" evidence="1">
    <location>
        <begin position="212"/>
        <end position="225"/>
    </location>
</feature>
<dbReference type="Proteomes" id="UP000027138">
    <property type="component" value="Unassembled WGS sequence"/>
</dbReference>
<dbReference type="EMBL" id="KK914632">
    <property type="protein sequence ID" value="KDP31449.1"/>
    <property type="molecule type" value="Genomic_DNA"/>
</dbReference>